<feature type="domain" description="Sodium/calcium exchanger membrane region" evidence="7">
    <location>
        <begin position="184"/>
        <end position="326"/>
    </location>
</feature>
<feature type="transmembrane region" description="Helical" evidence="6">
    <location>
        <begin position="181"/>
        <end position="200"/>
    </location>
</feature>
<sequence length="376" mass="37604">MDLLDVARIVLGLVLLVGGGELLVRGASALAVRSGLAPLVVGLTVVSVATSAPELAVTTGAAVRGETELALGNVVGSNIANVLLILGISALILPLTARRRIVRVDVPVMLALGVLALLLSLDGRIGVGDGVVLLTIFVAHLVASVWIARRDPGDGPAPAPGTEEGRGEDEAAGPDDGVLPLWAAVLLVLGGVVLLVVGAGQLVSGATAVATALGVSGLVVGLTVVAVGTSLPELAASAVAALRGERDLALGNVVGSCIANLGLVLGLPALLARGLDVPAAVLALDLPVMLATSLVLLPVAFTGFVVARWEGGLFVALYGAYVGYVVLQATSHDALSGFTTVMTLFVLPFVVLAVATTAAYELGRISERRRRAAAGG</sequence>
<evidence type="ECO:0000256" key="4">
    <source>
        <dbReference type="ARBA" id="ARBA00023136"/>
    </source>
</evidence>
<name>A0ABV5V196_9MICO</name>
<feature type="transmembrane region" description="Helical" evidence="6">
    <location>
        <begin position="206"/>
        <end position="227"/>
    </location>
</feature>
<keyword evidence="3 6" id="KW-1133">Transmembrane helix</keyword>
<feature type="transmembrane region" description="Helical" evidence="6">
    <location>
        <begin position="104"/>
        <end position="121"/>
    </location>
</feature>
<keyword evidence="2 6" id="KW-0812">Transmembrane</keyword>
<evidence type="ECO:0000256" key="2">
    <source>
        <dbReference type="ARBA" id="ARBA00022692"/>
    </source>
</evidence>
<dbReference type="EMBL" id="JBHMAX010000012">
    <property type="protein sequence ID" value="MFB9731520.1"/>
    <property type="molecule type" value="Genomic_DNA"/>
</dbReference>
<gene>
    <name evidence="8" type="ORF">ACFFN0_05645</name>
</gene>
<proteinExistence type="predicted"/>
<dbReference type="InterPro" id="IPR004481">
    <property type="entry name" value="K/Na/Ca-exchanger"/>
</dbReference>
<dbReference type="Proteomes" id="UP001589613">
    <property type="component" value="Unassembled WGS sequence"/>
</dbReference>
<reference evidence="8 9" key="1">
    <citation type="submission" date="2024-09" db="EMBL/GenBank/DDBJ databases">
        <authorList>
            <person name="Sun Q."/>
            <person name="Mori K."/>
        </authorList>
    </citation>
    <scope>NUCLEOTIDE SEQUENCE [LARGE SCALE GENOMIC DNA]</scope>
    <source>
        <strain evidence="8 9">JCM 12763</strain>
    </source>
</reference>
<evidence type="ECO:0000313" key="8">
    <source>
        <dbReference type="EMBL" id="MFB9731520.1"/>
    </source>
</evidence>
<dbReference type="NCBIfam" id="TIGR00367">
    <property type="entry name" value="calcium/sodium antiporter"/>
    <property type="match status" value="1"/>
</dbReference>
<feature type="region of interest" description="Disordered" evidence="5">
    <location>
        <begin position="153"/>
        <end position="172"/>
    </location>
</feature>
<feature type="transmembrane region" description="Helical" evidence="6">
    <location>
        <begin position="337"/>
        <end position="360"/>
    </location>
</feature>
<dbReference type="InterPro" id="IPR044880">
    <property type="entry name" value="NCX_ion-bd_dom_sf"/>
</dbReference>
<feature type="transmembrane region" description="Helical" evidence="6">
    <location>
        <begin position="313"/>
        <end position="331"/>
    </location>
</feature>
<keyword evidence="4 6" id="KW-0472">Membrane</keyword>
<feature type="transmembrane region" description="Helical" evidence="6">
    <location>
        <begin position="6"/>
        <end position="24"/>
    </location>
</feature>
<evidence type="ECO:0000256" key="1">
    <source>
        <dbReference type="ARBA" id="ARBA00004141"/>
    </source>
</evidence>
<evidence type="ECO:0000256" key="3">
    <source>
        <dbReference type="ARBA" id="ARBA00022989"/>
    </source>
</evidence>
<organism evidence="8 9">
    <name type="scientific">Ornithinimicrobium kibberense</name>
    <dbReference type="NCBI Taxonomy" id="282060"/>
    <lineage>
        <taxon>Bacteria</taxon>
        <taxon>Bacillati</taxon>
        <taxon>Actinomycetota</taxon>
        <taxon>Actinomycetes</taxon>
        <taxon>Micrococcales</taxon>
        <taxon>Ornithinimicrobiaceae</taxon>
        <taxon>Ornithinimicrobium</taxon>
    </lineage>
</organism>
<feature type="domain" description="Sodium/calcium exchanger membrane region" evidence="7">
    <location>
        <begin position="7"/>
        <end position="145"/>
    </location>
</feature>
<dbReference type="Gene3D" id="1.20.1420.30">
    <property type="entry name" value="NCX, central ion-binding region"/>
    <property type="match status" value="2"/>
</dbReference>
<evidence type="ECO:0000256" key="5">
    <source>
        <dbReference type="SAM" id="MobiDB-lite"/>
    </source>
</evidence>
<comment type="subcellular location">
    <subcellularLocation>
        <location evidence="1">Membrane</location>
        <topology evidence="1">Multi-pass membrane protein</topology>
    </subcellularLocation>
</comment>
<feature type="transmembrane region" description="Helical" evidence="6">
    <location>
        <begin position="127"/>
        <end position="148"/>
    </location>
</feature>
<dbReference type="PANTHER" id="PTHR10846:SF8">
    <property type="entry name" value="INNER MEMBRANE PROTEIN YRBG"/>
    <property type="match status" value="1"/>
</dbReference>
<feature type="transmembrane region" description="Helical" evidence="6">
    <location>
        <begin position="248"/>
        <end position="271"/>
    </location>
</feature>
<feature type="transmembrane region" description="Helical" evidence="6">
    <location>
        <begin position="277"/>
        <end position="301"/>
    </location>
</feature>
<dbReference type="PANTHER" id="PTHR10846">
    <property type="entry name" value="SODIUM/POTASSIUM/CALCIUM EXCHANGER"/>
    <property type="match status" value="1"/>
</dbReference>
<keyword evidence="9" id="KW-1185">Reference proteome</keyword>
<feature type="transmembrane region" description="Helical" evidence="6">
    <location>
        <begin position="69"/>
        <end position="92"/>
    </location>
</feature>
<evidence type="ECO:0000313" key="9">
    <source>
        <dbReference type="Proteomes" id="UP001589613"/>
    </source>
</evidence>
<dbReference type="InterPro" id="IPR004837">
    <property type="entry name" value="NaCa_Exmemb"/>
</dbReference>
<comment type="caution">
    <text evidence="8">The sequence shown here is derived from an EMBL/GenBank/DDBJ whole genome shotgun (WGS) entry which is preliminary data.</text>
</comment>
<dbReference type="Pfam" id="PF01699">
    <property type="entry name" value="Na_Ca_ex"/>
    <property type="match status" value="2"/>
</dbReference>
<accession>A0ABV5V196</accession>
<evidence type="ECO:0000259" key="7">
    <source>
        <dbReference type="Pfam" id="PF01699"/>
    </source>
</evidence>
<evidence type="ECO:0000256" key="6">
    <source>
        <dbReference type="SAM" id="Phobius"/>
    </source>
</evidence>
<feature type="transmembrane region" description="Helical" evidence="6">
    <location>
        <begin position="36"/>
        <end position="57"/>
    </location>
</feature>
<protein>
    <submittedName>
        <fullName evidence="8">Calcium/sodium antiporter</fullName>
    </submittedName>
</protein>
<dbReference type="RefSeq" id="WP_141336986.1">
    <property type="nucleotide sequence ID" value="NZ_JBHMAX010000012.1"/>
</dbReference>